<keyword evidence="5 7" id="KW-1133">Transmembrane helix</keyword>
<feature type="transmembrane region" description="Helical" evidence="7">
    <location>
        <begin position="322"/>
        <end position="355"/>
    </location>
</feature>
<feature type="transmembrane region" description="Helical" evidence="7">
    <location>
        <begin position="404"/>
        <end position="428"/>
    </location>
</feature>
<comment type="caution">
    <text evidence="7">Lacks conserved residue(s) required for the propagation of feature annotation.</text>
</comment>
<sequence>MDQTLLALILMFGALVALLGAGIWVAVALAAVATGAMALFTPVPLANLLASTLWEASWQWPLTALPLFVWMGEILFRTRLSRDMFNGLAPWVGWLPGRLLHVNVLGCGIMAAVAGSSAVTATTVGRMSLPELQRRGYDERLMIGTLAGSGTLGLIIPPSIVLIVYGILAHQSVARLFMGGVLPGLLLIALFMGYIAVWSLIHRDRMPQKESPLPFAEKLRRSSRLIPVVVLIAGVIGSIYSGIATPTESAAFGILGALMIATVTRTLTWESFRDSLMAAMRISCMITFIIVTAAILSSAVAFIGIPQYLAEQVDQWQLSTGWLLFVLTLVFILLGCFLEGVSILVLSSAVILPMLESAGIDLLWFGIYVVIIIEMAQITPPVGFNLFVLQSITGRSIWQVTLSALPFFLLLCLAALIMALVPGIVTWLPSLIQGAGS</sequence>
<evidence type="ECO:0000256" key="5">
    <source>
        <dbReference type="ARBA" id="ARBA00022989"/>
    </source>
</evidence>
<dbReference type="NCBIfam" id="TIGR00786">
    <property type="entry name" value="dctM"/>
    <property type="match status" value="1"/>
</dbReference>
<organism evidence="9 10">
    <name type="scientific">Salinicola rhizosphaerae</name>
    <dbReference type="NCBI Taxonomy" id="1443141"/>
    <lineage>
        <taxon>Bacteria</taxon>
        <taxon>Pseudomonadati</taxon>
        <taxon>Pseudomonadota</taxon>
        <taxon>Gammaproteobacteria</taxon>
        <taxon>Oceanospirillales</taxon>
        <taxon>Halomonadaceae</taxon>
        <taxon>Salinicola</taxon>
    </lineage>
</organism>
<comment type="subunit">
    <text evidence="7">The complex comprises the extracytoplasmic solute receptor protein and the two transmembrane proteins.</text>
</comment>
<evidence type="ECO:0000313" key="9">
    <source>
        <dbReference type="EMBL" id="GHB11212.1"/>
    </source>
</evidence>
<feature type="transmembrane region" description="Helical" evidence="7">
    <location>
        <begin position="288"/>
        <end position="310"/>
    </location>
</feature>
<feature type="transmembrane region" description="Helical" evidence="7">
    <location>
        <begin position="141"/>
        <end position="168"/>
    </location>
</feature>
<gene>
    <name evidence="9" type="ORF">GCM10009038_06350</name>
</gene>
<evidence type="ECO:0000256" key="7">
    <source>
        <dbReference type="RuleBase" id="RU369079"/>
    </source>
</evidence>
<keyword evidence="10" id="KW-1185">Reference proteome</keyword>
<evidence type="ECO:0000256" key="6">
    <source>
        <dbReference type="ARBA" id="ARBA00023136"/>
    </source>
</evidence>
<dbReference type="EMBL" id="BMZI01000001">
    <property type="protein sequence ID" value="GHB11212.1"/>
    <property type="molecule type" value="Genomic_DNA"/>
</dbReference>
<feature type="transmembrane region" description="Helical" evidence="7">
    <location>
        <begin position="58"/>
        <end position="76"/>
    </location>
</feature>
<feature type="transmembrane region" description="Helical" evidence="7">
    <location>
        <begin position="249"/>
        <end position="267"/>
    </location>
</feature>
<comment type="caution">
    <text evidence="9">The sequence shown here is derived from an EMBL/GenBank/DDBJ whole genome shotgun (WGS) entry which is preliminary data.</text>
</comment>
<dbReference type="InterPro" id="IPR004681">
    <property type="entry name" value="TRAP_DctM"/>
</dbReference>
<feature type="transmembrane region" description="Helical" evidence="7">
    <location>
        <begin position="222"/>
        <end position="243"/>
    </location>
</feature>
<evidence type="ECO:0000313" key="10">
    <source>
        <dbReference type="Proteomes" id="UP000646745"/>
    </source>
</evidence>
<evidence type="ECO:0000256" key="4">
    <source>
        <dbReference type="ARBA" id="ARBA00022692"/>
    </source>
</evidence>
<keyword evidence="3 7" id="KW-0997">Cell inner membrane</keyword>
<keyword evidence="2" id="KW-1003">Cell membrane</keyword>
<feature type="domain" description="TRAP C4-dicarboxylate transport system permease DctM subunit" evidence="8">
    <location>
        <begin position="12"/>
        <end position="424"/>
    </location>
</feature>
<name>A0ABQ3DPY6_9GAMM</name>
<comment type="similarity">
    <text evidence="7">Belongs to the TRAP transporter large permease family.</text>
</comment>
<proteinExistence type="inferred from homology"/>
<dbReference type="PANTHER" id="PTHR33362:SF5">
    <property type="entry name" value="C4-DICARBOXYLATE TRAP TRANSPORTER LARGE PERMEASE PROTEIN DCTM"/>
    <property type="match status" value="1"/>
</dbReference>
<evidence type="ECO:0000256" key="3">
    <source>
        <dbReference type="ARBA" id="ARBA00022519"/>
    </source>
</evidence>
<dbReference type="PANTHER" id="PTHR33362">
    <property type="entry name" value="SIALIC ACID TRAP TRANSPORTER PERMEASE PROTEIN SIAT-RELATED"/>
    <property type="match status" value="1"/>
</dbReference>
<keyword evidence="4 7" id="KW-0812">Transmembrane</keyword>
<evidence type="ECO:0000256" key="1">
    <source>
        <dbReference type="ARBA" id="ARBA00004429"/>
    </source>
</evidence>
<dbReference type="Proteomes" id="UP000646745">
    <property type="component" value="Unassembled WGS sequence"/>
</dbReference>
<dbReference type="RefSeq" id="WP_189443118.1">
    <property type="nucleotide sequence ID" value="NZ_BMZI01000001.1"/>
</dbReference>
<protein>
    <recommendedName>
        <fullName evidence="7">TRAP transporter large permease protein</fullName>
    </recommendedName>
</protein>
<evidence type="ECO:0000259" key="8">
    <source>
        <dbReference type="Pfam" id="PF06808"/>
    </source>
</evidence>
<dbReference type="InterPro" id="IPR010656">
    <property type="entry name" value="DctM"/>
</dbReference>
<dbReference type="Pfam" id="PF06808">
    <property type="entry name" value="DctM"/>
    <property type="match status" value="1"/>
</dbReference>
<evidence type="ECO:0000256" key="2">
    <source>
        <dbReference type="ARBA" id="ARBA00022475"/>
    </source>
</evidence>
<comment type="subcellular location">
    <subcellularLocation>
        <location evidence="1 7">Cell inner membrane</location>
        <topology evidence="1 7">Multi-pass membrane protein</topology>
    </subcellularLocation>
</comment>
<comment type="function">
    <text evidence="7">Part of the tripartite ATP-independent periplasmic (TRAP) transport system.</text>
</comment>
<keyword evidence="7" id="KW-0813">Transport</keyword>
<feature type="transmembrane region" description="Helical" evidence="7">
    <location>
        <begin position="180"/>
        <end position="201"/>
    </location>
</feature>
<reference evidence="10" key="1">
    <citation type="journal article" date="2019" name="Int. J. Syst. Evol. Microbiol.">
        <title>The Global Catalogue of Microorganisms (GCM) 10K type strain sequencing project: providing services to taxonomists for standard genome sequencing and annotation.</title>
        <authorList>
            <consortium name="The Broad Institute Genomics Platform"/>
            <consortium name="The Broad Institute Genome Sequencing Center for Infectious Disease"/>
            <person name="Wu L."/>
            <person name="Ma J."/>
        </authorList>
    </citation>
    <scope>NUCLEOTIDE SEQUENCE [LARGE SCALE GENOMIC DNA]</scope>
    <source>
        <strain evidence="10">KCTC 32998</strain>
    </source>
</reference>
<accession>A0ABQ3DPY6</accession>
<feature type="transmembrane region" description="Helical" evidence="7">
    <location>
        <begin position="362"/>
        <end position="384"/>
    </location>
</feature>
<dbReference type="PIRSF" id="PIRSF006066">
    <property type="entry name" value="HI0050"/>
    <property type="match status" value="1"/>
</dbReference>
<keyword evidence="6 7" id="KW-0472">Membrane</keyword>